<evidence type="ECO:0000256" key="9">
    <source>
        <dbReference type="ARBA" id="ARBA00022982"/>
    </source>
</evidence>
<dbReference type="HOGENOM" id="CLU_047957_2_0_5"/>
<evidence type="ECO:0000256" key="14">
    <source>
        <dbReference type="SAM" id="Phobius"/>
    </source>
</evidence>
<dbReference type="EMBL" id="ADVL01000288">
    <property type="protein sequence ID" value="EFH12017.1"/>
    <property type="molecule type" value="Genomic_DNA"/>
</dbReference>
<feature type="transmembrane region" description="Helical" evidence="14">
    <location>
        <begin position="160"/>
        <end position="181"/>
    </location>
</feature>
<feature type="signal peptide" evidence="15">
    <location>
        <begin position="1"/>
        <end position="18"/>
    </location>
</feature>
<dbReference type="GO" id="GO:0005886">
    <property type="term" value="C:plasma membrane"/>
    <property type="evidence" value="ECO:0007669"/>
    <property type="project" value="UniProtKB-SubCell"/>
</dbReference>
<dbReference type="GO" id="GO:0046872">
    <property type="term" value="F:metal ion binding"/>
    <property type="evidence" value="ECO:0007669"/>
    <property type="project" value="UniProtKB-KW"/>
</dbReference>
<comment type="subcellular location">
    <subcellularLocation>
        <location evidence="2">Cell membrane</location>
        <topology evidence="2">Multi-pass membrane protein</topology>
    </subcellularLocation>
</comment>
<comment type="cofactor">
    <cofactor evidence="1">
        <name>heme</name>
        <dbReference type="ChEBI" id="CHEBI:30413"/>
    </cofactor>
</comment>
<dbReference type="SUPFAM" id="SSF81342">
    <property type="entry name" value="Transmembrane di-heme cytochromes"/>
    <property type="match status" value="1"/>
</dbReference>
<evidence type="ECO:0000256" key="13">
    <source>
        <dbReference type="SAM" id="MobiDB-lite"/>
    </source>
</evidence>
<dbReference type="GO" id="GO:0009061">
    <property type="term" value="P:anaerobic respiration"/>
    <property type="evidence" value="ECO:0007669"/>
    <property type="project" value="TreeGrafter"/>
</dbReference>
<keyword evidence="8" id="KW-0479">Metal-binding</keyword>
<keyword evidence="4" id="KW-0813">Transport</keyword>
<keyword evidence="10 14" id="KW-1133">Transmembrane helix</keyword>
<sequence>MSMRTLLLAAAAALPLLAAPGGAGFAQSPAQQATPANPGQQGQANGAGPARGAPEVQAPVPETQNAGENRQRAMPNSTEPGTPTGTPAAPQPRVAPAPAQAVPAPMPFGDRNQLSAEELELQRALTGGRIAGRVSIPDAKAGDLIQPAGREWRDFHNRTLVWIGAVAILGMLAVLVLFYLVRGKIRLQHGWSGRTMLRFTFVERMAHWMTAGTFIVLGLSGLNLTFGRHLLLPLIGPEAFTAVSMWGKVAHNFLAFPFTLGLVLLLLLWAKDNIPNRLDLQWVLQGGGLIGNKHPQAGRFNAGQKSVFWMTVLGGGVVAASGYVLVFPFTVTDIAGQQLSHIVHGVLALLMFAAMLGHIYIGTIGMEGAFDAMGSGQVDYNWAREHHGLWVDQELEKAHRVAHPPGTSPAGAD</sequence>
<keyword evidence="7 14" id="KW-0812">Transmembrane</keyword>
<feature type="transmembrane region" description="Helical" evidence="14">
    <location>
        <begin position="341"/>
        <end position="361"/>
    </location>
</feature>
<keyword evidence="17" id="KW-0560">Oxidoreductase</keyword>
<keyword evidence="15" id="KW-0732">Signal</keyword>
<reference evidence="17 18" key="1">
    <citation type="submission" date="2010-04" db="EMBL/GenBank/DDBJ databases">
        <authorList>
            <person name="Qin X."/>
            <person name="Bachman B."/>
            <person name="Battles P."/>
            <person name="Bell A."/>
            <person name="Bess C."/>
            <person name="Bickham C."/>
            <person name="Chaboub L."/>
            <person name="Chen D."/>
            <person name="Coyle M."/>
            <person name="Deiros D.R."/>
            <person name="Dinh H."/>
            <person name="Forbes L."/>
            <person name="Fowler G."/>
            <person name="Francisco L."/>
            <person name="Fu Q."/>
            <person name="Gubbala S."/>
            <person name="Hale W."/>
            <person name="Han Y."/>
            <person name="Hemphill L."/>
            <person name="Highlander S.K."/>
            <person name="Hirani K."/>
            <person name="Hogues M."/>
            <person name="Jackson L."/>
            <person name="Jakkamsetti A."/>
            <person name="Javaid M."/>
            <person name="Jiang H."/>
            <person name="Korchina V."/>
            <person name="Kovar C."/>
            <person name="Lara F."/>
            <person name="Lee S."/>
            <person name="Mata R."/>
            <person name="Mathew T."/>
            <person name="Moen C."/>
            <person name="Morales K."/>
            <person name="Munidasa M."/>
            <person name="Nazareth L."/>
            <person name="Ngo R."/>
            <person name="Nguyen L."/>
            <person name="Okwuonu G."/>
            <person name="Ongeri F."/>
            <person name="Patil S."/>
            <person name="Petrosino J."/>
            <person name="Pham C."/>
            <person name="Pham P."/>
            <person name="Pu L.-L."/>
            <person name="Puazo M."/>
            <person name="Raj R."/>
            <person name="Reid J."/>
            <person name="Rouhana J."/>
            <person name="Saada N."/>
            <person name="Shang Y."/>
            <person name="Simmons D."/>
            <person name="Thornton R."/>
            <person name="Warren J."/>
            <person name="Weissenberger G."/>
            <person name="Zhang J."/>
            <person name="Zhang L."/>
            <person name="Zhou C."/>
            <person name="Zhu D."/>
            <person name="Muzny D."/>
            <person name="Worley K."/>
            <person name="Gibbs R."/>
        </authorList>
    </citation>
    <scope>NUCLEOTIDE SEQUENCE [LARGE SCALE GENOMIC DNA]</scope>
    <source>
        <strain evidence="17 18">ATCC 49957</strain>
    </source>
</reference>
<dbReference type="Proteomes" id="UP000005324">
    <property type="component" value="Unassembled WGS sequence"/>
</dbReference>
<evidence type="ECO:0000256" key="4">
    <source>
        <dbReference type="ARBA" id="ARBA00022448"/>
    </source>
</evidence>
<keyword evidence="11" id="KW-0408">Iron</keyword>
<dbReference type="PANTHER" id="PTHR30074">
    <property type="entry name" value="FORMATE DEHYDROGENASE, NITRATE-INDUCIBLE, CYTOCHROME B556 FDN SUBUNIT"/>
    <property type="match status" value="1"/>
</dbReference>
<keyword evidence="5" id="KW-1003">Cell membrane</keyword>
<keyword evidence="9" id="KW-0249">Electron transport</keyword>
<organism evidence="17 18">
    <name type="scientific">Pseudoroseomonas cervicalis ATCC 49957</name>
    <dbReference type="NCBI Taxonomy" id="525371"/>
    <lineage>
        <taxon>Bacteria</taxon>
        <taxon>Pseudomonadati</taxon>
        <taxon>Pseudomonadota</taxon>
        <taxon>Alphaproteobacteria</taxon>
        <taxon>Acetobacterales</taxon>
        <taxon>Roseomonadaceae</taxon>
        <taxon>Roseomonas</taxon>
    </lineage>
</organism>
<evidence type="ECO:0000259" key="16">
    <source>
        <dbReference type="Pfam" id="PF01292"/>
    </source>
</evidence>
<feature type="transmembrane region" description="Helical" evidence="14">
    <location>
        <begin position="253"/>
        <end position="270"/>
    </location>
</feature>
<feature type="chain" id="PRO_5003075557" evidence="15">
    <location>
        <begin position="19"/>
        <end position="413"/>
    </location>
</feature>
<feature type="domain" description="Cytochrome b561 bacterial/Ni-hydrogenase" evidence="16">
    <location>
        <begin position="198"/>
        <end position="375"/>
    </location>
</feature>
<gene>
    <name evidence="17" type="ORF">HMPREF0731_1751</name>
</gene>
<comment type="similarity">
    <text evidence="3">Belongs to the formate dehydrogenase gamma subunit family.</text>
</comment>
<evidence type="ECO:0000256" key="6">
    <source>
        <dbReference type="ARBA" id="ARBA00022617"/>
    </source>
</evidence>
<evidence type="ECO:0000256" key="12">
    <source>
        <dbReference type="ARBA" id="ARBA00023136"/>
    </source>
</evidence>
<dbReference type="InterPro" id="IPR006471">
    <property type="entry name" value="Formate_DH_gsu"/>
</dbReference>
<name>D5RKZ1_9PROT</name>
<evidence type="ECO:0000256" key="11">
    <source>
        <dbReference type="ARBA" id="ARBA00023004"/>
    </source>
</evidence>
<dbReference type="GO" id="GO:0009326">
    <property type="term" value="C:formate dehydrogenase complex"/>
    <property type="evidence" value="ECO:0007669"/>
    <property type="project" value="InterPro"/>
</dbReference>
<evidence type="ECO:0000256" key="8">
    <source>
        <dbReference type="ARBA" id="ARBA00022723"/>
    </source>
</evidence>
<feature type="region of interest" description="Disordered" evidence="13">
    <location>
        <begin position="20"/>
        <end position="104"/>
    </location>
</feature>
<dbReference type="AlphaFoldDB" id="D5RKZ1"/>
<dbReference type="GO" id="GO:0009055">
    <property type="term" value="F:electron transfer activity"/>
    <property type="evidence" value="ECO:0007669"/>
    <property type="project" value="InterPro"/>
</dbReference>
<evidence type="ECO:0000313" key="18">
    <source>
        <dbReference type="Proteomes" id="UP000005324"/>
    </source>
</evidence>
<evidence type="ECO:0000313" key="17">
    <source>
        <dbReference type="EMBL" id="EFH12017.1"/>
    </source>
</evidence>
<feature type="compositionally biased region" description="Low complexity" evidence="13">
    <location>
        <begin position="35"/>
        <end position="54"/>
    </location>
</feature>
<feature type="compositionally biased region" description="Low complexity" evidence="13">
    <location>
        <begin position="78"/>
        <end position="88"/>
    </location>
</feature>
<comment type="caution">
    <text evidence="17">The sequence shown here is derived from an EMBL/GenBank/DDBJ whole genome shotgun (WGS) entry which is preliminary data.</text>
</comment>
<dbReference type="PANTHER" id="PTHR30074:SF6">
    <property type="entry name" value="FORMATE DEHYDROGENASE GAMMA SUBUNIT"/>
    <property type="match status" value="1"/>
</dbReference>
<keyword evidence="12 14" id="KW-0472">Membrane</keyword>
<dbReference type="NCBIfam" id="TIGR01583">
    <property type="entry name" value="formate-DH-gamm"/>
    <property type="match status" value="1"/>
</dbReference>
<dbReference type="InterPro" id="IPR051817">
    <property type="entry name" value="FDH_cytochrome_b556_subunit"/>
</dbReference>
<feature type="transmembrane region" description="Helical" evidence="14">
    <location>
        <begin position="201"/>
        <end position="222"/>
    </location>
</feature>
<evidence type="ECO:0000256" key="7">
    <source>
        <dbReference type="ARBA" id="ARBA00022692"/>
    </source>
</evidence>
<dbReference type="GO" id="GO:0015944">
    <property type="term" value="P:formate oxidation"/>
    <property type="evidence" value="ECO:0007669"/>
    <property type="project" value="TreeGrafter"/>
</dbReference>
<evidence type="ECO:0000256" key="10">
    <source>
        <dbReference type="ARBA" id="ARBA00022989"/>
    </source>
</evidence>
<dbReference type="InterPro" id="IPR011577">
    <property type="entry name" value="Cyt_b561_bac/Ni-Hgenase"/>
</dbReference>
<protein>
    <submittedName>
        <fullName evidence="17">Formate dehydrogenase, gamma subunit</fullName>
        <ecNumber evidence="17">1.2.1.2</ecNumber>
    </submittedName>
</protein>
<feature type="transmembrane region" description="Helical" evidence="14">
    <location>
        <begin position="307"/>
        <end position="329"/>
    </location>
</feature>
<evidence type="ECO:0000256" key="5">
    <source>
        <dbReference type="ARBA" id="ARBA00022475"/>
    </source>
</evidence>
<dbReference type="EC" id="1.2.1.2" evidence="17"/>
<dbReference type="GO" id="GO:0036397">
    <property type="term" value="F:formate dehydrogenase (quinone) activity"/>
    <property type="evidence" value="ECO:0007669"/>
    <property type="project" value="TreeGrafter"/>
</dbReference>
<proteinExistence type="inferred from homology"/>
<accession>D5RKZ1</accession>
<dbReference type="InterPro" id="IPR016174">
    <property type="entry name" value="Di-haem_cyt_TM"/>
</dbReference>
<evidence type="ECO:0000256" key="15">
    <source>
        <dbReference type="SAM" id="SignalP"/>
    </source>
</evidence>
<dbReference type="GO" id="GO:0022904">
    <property type="term" value="P:respiratory electron transport chain"/>
    <property type="evidence" value="ECO:0007669"/>
    <property type="project" value="InterPro"/>
</dbReference>
<evidence type="ECO:0000256" key="2">
    <source>
        <dbReference type="ARBA" id="ARBA00004651"/>
    </source>
</evidence>
<evidence type="ECO:0000256" key="1">
    <source>
        <dbReference type="ARBA" id="ARBA00001971"/>
    </source>
</evidence>
<dbReference type="Pfam" id="PF01292">
    <property type="entry name" value="Ni_hydr_CYTB"/>
    <property type="match status" value="1"/>
</dbReference>
<keyword evidence="18" id="KW-1185">Reference proteome</keyword>
<keyword evidence="6" id="KW-0349">Heme</keyword>
<dbReference type="Gene3D" id="1.20.950.20">
    <property type="entry name" value="Transmembrane di-heme cytochromes, Chain C"/>
    <property type="match status" value="1"/>
</dbReference>
<dbReference type="GO" id="GO:0008863">
    <property type="term" value="F:formate dehydrogenase (NAD+) activity"/>
    <property type="evidence" value="ECO:0007669"/>
    <property type="project" value="InterPro"/>
</dbReference>
<evidence type="ECO:0000256" key="3">
    <source>
        <dbReference type="ARBA" id="ARBA00010747"/>
    </source>
</evidence>